<comment type="similarity">
    <text evidence="8">In the C-terminal section; belongs to the anthranilate phosphoribosyltransferase family.</text>
</comment>
<feature type="binding site" evidence="9">
    <location>
        <position position="126"/>
    </location>
    <ligand>
        <name>anthranilate</name>
        <dbReference type="ChEBI" id="CHEBI:16567"/>
        <label>1</label>
    </ligand>
</feature>
<evidence type="ECO:0000256" key="1">
    <source>
        <dbReference type="ARBA" id="ARBA00004907"/>
    </source>
</evidence>
<evidence type="ECO:0000313" key="13">
    <source>
        <dbReference type="Proteomes" id="UP000468766"/>
    </source>
</evidence>
<keyword evidence="6 9" id="KW-0057">Aromatic amino acid biosynthesis</keyword>
<evidence type="ECO:0000256" key="6">
    <source>
        <dbReference type="ARBA" id="ARBA00023141"/>
    </source>
</evidence>
<feature type="domain" description="Glycosyl transferase family 3 N-terminal" evidence="11">
    <location>
        <begin position="12"/>
        <end position="70"/>
    </location>
</feature>
<feature type="binding site" evidence="9">
    <location>
        <begin position="123"/>
        <end position="131"/>
    </location>
    <ligand>
        <name>5-phospho-alpha-D-ribose 1-diphosphate</name>
        <dbReference type="ChEBI" id="CHEBI:58017"/>
    </ligand>
</feature>
<dbReference type="PANTHER" id="PTHR43285">
    <property type="entry name" value="ANTHRANILATE PHOSPHORIBOSYLTRANSFERASE"/>
    <property type="match status" value="1"/>
</dbReference>
<feature type="binding site" evidence="9">
    <location>
        <position position="241"/>
    </location>
    <ligand>
        <name>Mg(2+)</name>
        <dbReference type="ChEBI" id="CHEBI:18420"/>
        <label>1</label>
    </ligand>
</feature>
<feature type="binding site" evidence="9">
    <location>
        <position position="135"/>
    </location>
    <ligand>
        <name>5-phospho-alpha-D-ribose 1-diphosphate</name>
        <dbReference type="ChEBI" id="CHEBI:58017"/>
    </ligand>
</feature>
<organism evidence="12 13">
    <name type="scientific">Heliorestis acidaminivorans</name>
    <dbReference type="NCBI Taxonomy" id="553427"/>
    <lineage>
        <taxon>Bacteria</taxon>
        <taxon>Bacillati</taxon>
        <taxon>Bacillota</taxon>
        <taxon>Clostridia</taxon>
        <taxon>Eubacteriales</taxon>
        <taxon>Heliobacteriaceae</taxon>
        <taxon>Heliorestis</taxon>
    </lineage>
</organism>
<sequence>MEMSVDIGRQSLLTLMDGEPLGESRAEALMSAVMEGQVPTAQLAGILVALHFLGEREEELTGLARAMRNRVYKEMSPFIPESYRDLEDKVVDTCGTGGDGVGTFNISTATALVVAAVGVPVAKHGNRAVSGKAGSADVLEALGLTIDRSPAHAFESLFKTGFGFFFAPQCHRAMAHAAPARKELAVPTAFNLLGPLTNPAGARKQLMGVNKPERVELMARVLRGLGVKRAYVVHGHSGLDELTVTGPSQVAFLNEGHIELSIIDPQDYGFSYCRIEELAGGDKEENANIIEKVFQGQRGPQRDIVLLNTAATLYVADVVEDLHEGIALAQDTIDRGKATELLDKLRD</sequence>
<name>A0A6I0F0Y5_9FIRM</name>
<accession>A0A6I0F0Y5</accession>
<feature type="binding site" evidence="9">
    <location>
        <position position="181"/>
    </location>
    <ligand>
        <name>anthranilate</name>
        <dbReference type="ChEBI" id="CHEBI:16567"/>
        <label>2</label>
    </ligand>
</feature>
<dbReference type="UniPathway" id="UPA00035">
    <property type="reaction ID" value="UER00041"/>
</dbReference>
<reference evidence="12 13" key="1">
    <citation type="submission" date="2019-10" db="EMBL/GenBank/DDBJ databases">
        <title>Whole-genome sequence of the extremophile Heliorestis acidaminivorans DSM 24790.</title>
        <authorList>
            <person name="Kyndt J.A."/>
            <person name="Meyer T.E."/>
        </authorList>
    </citation>
    <scope>NUCLEOTIDE SEQUENCE [LARGE SCALE GENOMIC DNA]</scope>
    <source>
        <strain evidence="12 13">DSM 24790</strain>
    </source>
</reference>
<feature type="binding site" evidence="9">
    <location>
        <position position="95"/>
    </location>
    <ligand>
        <name>5-phospho-alpha-D-ribose 1-diphosphate</name>
        <dbReference type="ChEBI" id="CHEBI:58017"/>
    </ligand>
</feature>
<evidence type="ECO:0000256" key="8">
    <source>
        <dbReference type="ARBA" id="ARBA00061188"/>
    </source>
</evidence>
<comment type="caution">
    <text evidence="9">Lacks conserved residue(s) required for the propagation of feature annotation.</text>
</comment>
<dbReference type="GO" id="GO:0000162">
    <property type="term" value="P:L-tryptophan biosynthetic process"/>
    <property type="evidence" value="ECO:0007669"/>
    <property type="project" value="UniProtKB-UniRule"/>
</dbReference>
<evidence type="ECO:0000313" key="12">
    <source>
        <dbReference type="EMBL" id="KAB2954636.1"/>
    </source>
</evidence>
<dbReference type="InterPro" id="IPR035902">
    <property type="entry name" value="Nuc_phospho_transferase"/>
</dbReference>
<keyword evidence="3 9" id="KW-0328">Glycosyltransferase</keyword>
<dbReference type="EC" id="2.4.2.18" evidence="9"/>
<dbReference type="SUPFAM" id="SSF47648">
    <property type="entry name" value="Nucleoside phosphorylase/phosphoribosyltransferase N-terminal domain"/>
    <property type="match status" value="1"/>
</dbReference>
<feature type="binding site" evidence="9">
    <location>
        <position position="240"/>
    </location>
    <ligand>
        <name>Mg(2+)</name>
        <dbReference type="ChEBI" id="CHEBI:18420"/>
        <label>2</label>
    </ligand>
</feature>
<comment type="cofactor">
    <cofactor evidence="9">
        <name>Mg(2+)</name>
        <dbReference type="ChEBI" id="CHEBI:18420"/>
    </cofactor>
    <text evidence="9">Binds 2 magnesium ions per monomer.</text>
</comment>
<dbReference type="Pfam" id="PF00591">
    <property type="entry name" value="Glycos_transf_3"/>
    <property type="match status" value="1"/>
</dbReference>
<feature type="binding site" evidence="9">
    <location>
        <position position="241"/>
    </location>
    <ligand>
        <name>Mg(2+)</name>
        <dbReference type="ChEBI" id="CHEBI:18420"/>
        <label>2</label>
    </ligand>
</feature>
<dbReference type="GO" id="GO:0004048">
    <property type="term" value="F:anthranilate phosphoribosyltransferase activity"/>
    <property type="evidence" value="ECO:0007669"/>
    <property type="project" value="UniProtKB-UniRule"/>
</dbReference>
<dbReference type="OrthoDB" id="9806430at2"/>
<dbReference type="InterPro" id="IPR017459">
    <property type="entry name" value="Glycosyl_Trfase_fam3_N_dom"/>
</dbReference>
<dbReference type="AlphaFoldDB" id="A0A6I0F0Y5"/>
<comment type="subunit">
    <text evidence="9">Homodimer.</text>
</comment>
<dbReference type="EMBL" id="WBXO01000001">
    <property type="protein sequence ID" value="KAB2954636.1"/>
    <property type="molecule type" value="Genomic_DNA"/>
</dbReference>
<dbReference type="GO" id="GO:0005829">
    <property type="term" value="C:cytosol"/>
    <property type="evidence" value="ECO:0007669"/>
    <property type="project" value="TreeGrafter"/>
</dbReference>
<dbReference type="PANTHER" id="PTHR43285:SF2">
    <property type="entry name" value="ANTHRANILATE PHOSPHORIBOSYLTRANSFERASE"/>
    <property type="match status" value="1"/>
</dbReference>
<feature type="binding site" evidence="9">
    <location>
        <position position="103"/>
    </location>
    <ligand>
        <name>5-phospho-alpha-D-ribose 1-diphosphate</name>
        <dbReference type="ChEBI" id="CHEBI:58017"/>
    </ligand>
</feature>
<comment type="similarity">
    <text evidence="9">Belongs to the anthranilate phosphoribosyltransferase family.</text>
</comment>
<evidence type="ECO:0000256" key="2">
    <source>
        <dbReference type="ARBA" id="ARBA00022605"/>
    </source>
</evidence>
<dbReference type="FunFam" id="3.40.1030.10:FF:000002">
    <property type="entry name" value="Anthranilate phosphoribosyltransferase"/>
    <property type="match status" value="1"/>
</dbReference>
<evidence type="ECO:0000256" key="9">
    <source>
        <dbReference type="HAMAP-Rule" id="MF_00211"/>
    </source>
</evidence>
<dbReference type="NCBIfam" id="TIGR01245">
    <property type="entry name" value="trpD"/>
    <property type="match status" value="1"/>
</dbReference>
<dbReference type="SUPFAM" id="SSF52418">
    <property type="entry name" value="Nucleoside phosphorylase/phosphoribosyltransferase catalytic domain"/>
    <property type="match status" value="1"/>
</dbReference>
<keyword evidence="2 9" id="KW-0028">Amino-acid biosynthesis</keyword>
<dbReference type="GO" id="GO:0000287">
    <property type="term" value="F:magnesium ion binding"/>
    <property type="evidence" value="ECO:0007669"/>
    <property type="project" value="UniProtKB-UniRule"/>
</dbReference>
<evidence type="ECO:0000256" key="3">
    <source>
        <dbReference type="ARBA" id="ARBA00022676"/>
    </source>
</evidence>
<comment type="function">
    <text evidence="9">Catalyzes the transfer of the phosphoribosyl group of 5-phosphorylribose-1-pyrophosphate (PRPP) to anthranilate to yield N-(5'-phosphoribosyl)-anthranilate (PRA).</text>
</comment>
<dbReference type="Pfam" id="PF02885">
    <property type="entry name" value="Glycos_trans_3N"/>
    <property type="match status" value="1"/>
</dbReference>
<dbReference type="Proteomes" id="UP000468766">
    <property type="component" value="Unassembled WGS sequence"/>
</dbReference>
<feature type="binding site" evidence="9">
    <location>
        <position position="95"/>
    </location>
    <ligand>
        <name>anthranilate</name>
        <dbReference type="ChEBI" id="CHEBI:16567"/>
        <label>1</label>
    </ligand>
</feature>
<dbReference type="Gene3D" id="1.20.970.10">
    <property type="entry name" value="Transferase, Pyrimidine Nucleoside Phosphorylase, Chain C"/>
    <property type="match status" value="1"/>
</dbReference>
<feature type="binding site" evidence="9">
    <location>
        <position position="107"/>
    </location>
    <ligand>
        <name>Mg(2+)</name>
        <dbReference type="ChEBI" id="CHEBI:18420"/>
        <label>1</label>
    </ligand>
</feature>
<feature type="binding site" evidence="9">
    <location>
        <begin position="98"/>
        <end position="99"/>
    </location>
    <ligand>
        <name>5-phospho-alpha-D-ribose 1-diphosphate</name>
        <dbReference type="ChEBI" id="CHEBI:58017"/>
    </ligand>
</feature>
<feature type="binding site" evidence="9">
    <location>
        <begin position="105"/>
        <end position="108"/>
    </location>
    <ligand>
        <name>5-phospho-alpha-D-ribose 1-diphosphate</name>
        <dbReference type="ChEBI" id="CHEBI:58017"/>
    </ligand>
</feature>
<evidence type="ECO:0000256" key="7">
    <source>
        <dbReference type="ARBA" id="ARBA00052328"/>
    </source>
</evidence>
<keyword evidence="13" id="KW-1185">Reference proteome</keyword>
<gene>
    <name evidence="9 12" type="primary">trpD</name>
    <name evidence="12" type="ORF">F9B85_02885</name>
</gene>
<feature type="domain" description="Glycosyl transferase family 3" evidence="10">
    <location>
        <begin position="88"/>
        <end position="338"/>
    </location>
</feature>
<comment type="catalytic activity">
    <reaction evidence="7 9">
        <text>N-(5-phospho-beta-D-ribosyl)anthranilate + diphosphate = 5-phospho-alpha-D-ribose 1-diphosphate + anthranilate</text>
        <dbReference type="Rhea" id="RHEA:11768"/>
        <dbReference type="ChEBI" id="CHEBI:16567"/>
        <dbReference type="ChEBI" id="CHEBI:18277"/>
        <dbReference type="ChEBI" id="CHEBI:33019"/>
        <dbReference type="ChEBI" id="CHEBI:58017"/>
        <dbReference type="EC" id="2.4.2.18"/>
    </reaction>
</comment>
<dbReference type="InterPro" id="IPR000312">
    <property type="entry name" value="Glycosyl_Trfase_fam3"/>
</dbReference>
<keyword evidence="9" id="KW-0479">Metal-binding</keyword>
<comment type="caution">
    <text evidence="12">The sequence shown here is derived from an EMBL/GenBank/DDBJ whole genome shotgun (WGS) entry which is preliminary data.</text>
</comment>
<keyword evidence="9" id="KW-0460">Magnesium</keyword>
<dbReference type="HAMAP" id="MF_00211">
    <property type="entry name" value="TrpD"/>
    <property type="match status" value="1"/>
</dbReference>
<keyword evidence="4 9" id="KW-0808">Transferase</keyword>
<evidence type="ECO:0000256" key="4">
    <source>
        <dbReference type="ARBA" id="ARBA00022679"/>
    </source>
</evidence>
<protein>
    <recommendedName>
        <fullName evidence="9">Anthranilate phosphoribosyltransferase</fullName>
        <ecNumber evidence="9">2.4.2.18</ecNumber>
    </recommendedName>
</protein>
<dbReference type="InterPro" id="IPR036320">
    <property type="entry name" value="Glycosyl_Trfase_fam3_N_dom_sf"/>
</dbReference>
<dbReference type="InterPro" id="IPR005940">
    <property type="entry name" value="Anthranilate_Pribosyl_Tfrase"/>
</dbReference>
<dbReference type="Gene3D" id="3.40.1030.10">
    <property type="entry name" value="Nucleoside phosphorylase/phosphoribosyltransferase catalytic domain"/>
    <property type="match status" value="1"/>
</dbReference>
<evidence type="ECO:0000259" key="10">
    <source>
        <dbReference type="Pfam" id="PF00591"/>
    </source>
</evidence>
<keyword evidence="5 9" id="KW-0822">Tryptophan biosynthesis</keyword>
<evidence type="ECO:0000259" key="11">
    <source>
        <dbReference type="Pfam" id="PF02885"/>
    </source>
</evidence>
<proteinExistence type="inferred from homology"/>
<evidence type="ECO:0000256" key="5">
    <source>
        <dbReference type="ARBA" id="ARBA00022822"/>
    </source>
</evidence>
<comment type="pathway">
    <text evidence="1 9">Amino-acid biosynthesis; L-tryptophan biosynthesis; L-tryptophan from chorismate: step 2/5.</text>
</comment>